<dbReference type="EMBL" id="AAYI02000004">
    <property type="protein sequence ID" value="EDN81374.1"/>
    <property type="molecule type" value="Genomic_DNA"/>
</dbReference>
<protein>
    <submittedName>
        <fullName evidence="1">Uncharacterized protein</fullName>
    </submittedName>
</protein>
<dbReference type="AlphaFoldDB" id="A7BDV0"/>
<evidence type="ECO:0000313" key="2">
    <source>
        <dbReference type="Proteomes" id="UP000003553"/>
    </source>
</evidence>
<dbReference type="Proteomes" id="UP000003553">
    <property type="component" value="Unassembled WGS sequence"/>
</dbReference>
<dbReference type="RefSeq" id="WP_003792988.1">
    <property type="nucleotide sequence ID" value="NZ_DS264586.1"/>
</dbReference>
<reference evidence="1" key="2">
    <citation type="submission" date="2015-05" db="EMBL/GenBank/DDBJ databases">
        <title>Draft genome sequence of Actinomyces odontolyticus (ATCC 17982).</title>
        <authorList>
            <person name="Sudarsanam P."/>
            <person name="Ley R."/>
            <person name="Guruge J."/>
            <person name="Turnbaugh P.J."/>
            <person name="Mahowald M."/>
            <person name="Liep D."/>
            <person name="Gordon J."/>
        </authorList>
    </citation>
    <scope>NUCLEOTIDE SEQUENCE</scope>
    <source>
        <strain evidence="1">ATCC 17982</strain>
    </source>
</reference>
<accession>A7BDV0</accession>
<organism evidence="1 2">
    <name type="scientific">Schaalia dentiphila ATCC 17982</name>
    <dbReference type="NCBI Taxonomy" id="411466"/>
    <lineage>
        <taxon>Bacteria</taxon>
        <taxon>Bacillati</taxon>
        <taxon>Actinomycetota</taxon>
        <taxon>Actinomycetes</taxon>
        <taxon>Actinomycetales</taxon>
        <taxon>Actinomycetaceae</taxon>
        <taxon>Schaalia</taxon>
        <taxon>Schaalia dentiphila</taxon>
    </lineage>
</organism>
<sequence>MSNNPFEDLSSYLESINASYESFTPALTHLAEDIQWFDSHAQVMQSLLESKELARASGADKAALNLLDEIHQNLLLRTQNWDDTRVSFDDLKISMIRYIGKDVASRGLLPPPLTPEARVALQDALEKMQDYVTRVSSSLPENSLGYLRYLIARCLDLLKGEDVDLIALRALSTQVAGTALGLGEHIQDENERNELWSHCGTIFRTWIIPMLTGAAGNIIAVGVQNMMLGS</sequence>
<proteinExistence type="predicted"/>
<name>A7BDV0_9ACTO</name>
<dbReference type="HOGENOM" id="CLU_1202741_0_0_11"/>
<reference evidence="1" key="1">
    <citation type="submission" date="2007-04" db="EMBL/GenBank/DDBJ databases">
        <authorList>
            <person name="Fulton L."/>
            <person name="Clifton S."/>
            <person name="Fulton B."/>
            <person name="Xu J."/>
            <person name="Minx P."/>
            <person name="Pepin K.H."/>
            <person name="Johnson M."/>
            <person name="Thiruvilangam P."/>
            <person name="Bhonagiri V."/>
            <person name="Nash W.E."/>
            <person name="Mardis E.R."/>
            <person name="Wilson R.K."/>
        </authorList>
    </citation>
    <scope>NUCLEOTIDE SEQUENCE [LARGE SCALE GENOMIC DNA]</scope>
    <source>
        <strain evidence="1">ATCC 17982</strain>
    </source>
</reference>
<gene>
    <name evidence="1" type="ORF">ACTODO_01845</name>
</gene>
<evidence type="ECO:0000313" key="1">
    <source>
        <dbReference type="EMBL" id="EDN81374.1"/>
    </source>
</evidence>
<comment type="caution">
    <text evidence="1">The sequence shown here is derived from an EMBL/GenBank/DDBJ whole genome shotgun (WGS) entry which is preliminary data.</text>
</comment>
<keyword evidence="2" id="KW-1185">Reference proteome</keyword>